<reference evidence="13" key="1">
    <citation type="journal article" date="2023" name="Plant Biotechnol. J.">
        <title>Chromosome-level wild Hevea brasiliensis genome provides new tools for genomic-assisted breeding and valuable loci to elevate rubber yield.</title>
        <authorList>
            <person name="Cheng H."/>
            <person name="Song X."/>
            <person name="Hu Y."/>
            <person name="Wu T."/>
            <person name="Yang Q."/>
            <person name="An Z."/>
            <person name="Feng S."/>
            <person name="Deng Z."/>
            <person name="Wu W."/>
            <person name="Zeng X."/>
            <person name="Tu M."/>
            <person name="Wang X."/>
            <person name="Huang H."/>
        </authorList>
    </citation>
    <scope>NUCLEOTIDE SEQUENCE</scope>
    <source>
        <strain evidence="13">MT/VB/25A 57/8</strain>
    </source>
</reference>
<evidence type="ECO:0000256" key="10">
    <source>
        <dbReference type="PROSITE-ProRule" id="PRU00042"/>
    </source>
</evidence>
<keyword evidence="14" id="KW-1185">Reference proteome</keyword>
<dbReference type="PROSITE" id="PS00028">
    <property type="entry name" value="ZINC_FINGER_C2H2_1"/>
    <property type="match status" value="1"/>
</dbReference>
<evidence type="ECO:0000256" key="11">
    <source>
        <dbReference type="SAM" id="MobiDB-lite"/>
    </source>
</evidence>
<evidence type="ECO:0000256" key="1">
    <source>
        <dbReference type="ARBA" id="ARBA00004123"/>
    </source>
</evidence>
<dbReference type="InterPro" id="IPR059161">
    <property type="entry name" value="Znf-C2H2_STOP1/2_3rd"/>
</dbReference>
<dbReference type="Proteomes" id="UP001174677">
    <property type="component" value="Chromosome 1"/>
</dbReference>
<evidence type="ECO:0000256" key="7">
    <source>
        <dbReference type="ARBA" id="ARBA00023163"/>
    </source>
</evidence>
<dbReference type="SUPFAM" id="SSF57667">
    <property type="entry name" value="beta-beta-alpha zinc fingers"/>
    <property type="match status" value="2"/>
</dbReference>
<accession>A0ABQ9N838</accession>
<feature type="domain" description="C2H2-type" evidence="12">
    <location>
        <begin position="180"/>
        <end position="207"/>
    </location>
</feature>
<dbReference type="EMBL" id="JARPOI010000001">
    <property type="protein sequence ID" value="KAJ9188686.1"/>
    <property type="molecule type" value="Genomic_DNA"/>
</dbReference>
<dbReference type="InterPro" id="IPR055187">
    <property type="entry name" value="C2CH-3rd_BIRD-IDD"/>
</dbReference>
<dbReference type="SMART" id="SM00355">
    <property type="entry name" value="ZnF_C2H2"/>
    <property type="match status" value="3"/>
</dbReference>
<dbReference type="InterPro" id="IPR036236">
    <property type="entry name" value="Znf_C2H2_sf"/>
</dbReference>
<comment type="caution">
    <text evidence="13">The sequence shown here is derived from an EMBL/GenBank/DDBJ whole genome shotgun (WGS) entry which is preliminary data.</text>
</comment>
<evidence type="ECO:0000256" key="3">
    <source>
        <dbReference type="ARBA" id="ARBA00022737"/>
    </source>
</evidence>
<evidence type="ECO:0000256" key="4">
    <source>
        <dbReference type="ARBA" id="ARBA00022771"/>
    </source>
</evidence>
<evidence type="ECO:0000313" key="13">
    <source>
        <dbReference type="EMBL" id="KAJ9188686.1"/>
    </source>
</evidence>
<dbReference type="Pfam" id="PF23115">
    <property type="entry name" value="zf-C2H2_STOP2_3rd"/>
    <property type="match status" value="1"/>
</dbReference>
<evidence type="ECO:0000259" key="12">
    <source>
        <dbReference type="PROSITE" id="PS50157"/>
    </source>
</evidence>
<dbReference type="Pfam" id="PF13912">
    <property type="entry name" value="zf-C2H2_6"/>
    <property type="match status" value="1"/>
</dbReference>
<keyword evidence="3" id="KW-0677">Repeat</keyword>
<protein>
    <recommendedName>
        <fullName evidence="12">C2H2-type domain-containing protein</fullName>
    </recommendedName>
</protein>
<dbReference type="PANTHER" id="PTHR45878:SF24">
    <property type="entry name" value="ZINC FINGER PROTEIN WIP3-LIKE"/>
    <property type="match status" value="1"/>
</dbReference>
<keyword evidence="6" id="KW-0805">Transcription regulation</keyword>
<evidence type="ECO:0000256" key="5">
    <source>
        <dbReference type="ARBA" id="ARBA00022833"/>
    </source>
</evidence>
<evidence type="ECO:0000256" key="8">
    <source>
        <dbReference type="ARBA" id="ARBA00023242"/>
    </source>
</evidence>
<feature type="domain" description="C2H2-type" evidence="12">
    <location>
        <begin position="264"/>
        <end position="284"/>
    </location>
</feature>
<proteinExistence type="inferred from homology"/>
<dbReference type="Gene3D" id="3.30.160.60">
    <property type="entry name" value="Classic Zinc Finger"/>
    <property type="match status" value="2"/>
</dbReference>
<gene>
    <name evidence="13" type="ORF">P3X46_000057</name>
</gene>
<dbReference type="InterPro" id="IPR043584">
    <property type="entry name" value="WIP1/2/3/4/5/6"/>
</dbReference>
<sequence>MDLWKEGNNLCFLSPTFIEWLKPSSSSSSSSSSLTSSSSSSSSVTQQIQLTNPMSILKLPLLYPQEQLPHQQQEFVKETVECLPLLSRLSEDSKTLKEEGMRVQETSTVGVKEENITVALHIGLPNSGGDSQVETKVFDFNKEEEQHAIKKSVHGHCPFNTENRFWIPTPAQILIGPMQFECSICSKTFNRYNNMQMHMWGHGSEFRRGPDSLKGTQPAAMLRLPCYCCAQGCKNNINHPRAKPLKDFRTLQTHYKRKHGAKPFMCRKCGKTFAVKGDWRTHEKNCGKLWYCTCGSDFKHKRSLKDHIRSFGKGHSPHPSLEGFEDDKDCITTGSEEDEFLR</sequence>
<feature type="region of interest" description="Disordered" evidence="11">
    <location>
        <begin position="312"/>
        <end position="342"/>
    </location>
</feature>
<evidence type="ECO:0000256" key="9">
    <source>
        <dbReference type="ARBA" id="ARBA00023452"/>
    </source>
</evidence>
<comment type="similarity">
    <text evidence="9">Belongs to the WIP C2H2-type zinc-finger protein family.</text>
</comment>
<keyword evidence="7" id="KW-0804">Transcription</keyword>
<keyword evidence="4 10" id="KW-0863">Zinc-finger</keyword>
<keyword evidence="5" id="KW-0862">Zinc</keyword>
<comment type="subcellular location">
    <subcellularLocation>
        <location evidence="1">Nucleus</location>
    </subcellularLocation>
</comment>
<name>A0ABQ9N838_HEVBR</name>
<evidence type="ECO:0000313" key="14">
    <source>
        <dbReference type="Proteomes" id="UP001174677"/>
    </source>
</evidence>
<keyword evidence="8" id="KW-0539">Nucleus</keyword>
<evidence type="ECO:0000256" key="2">
    <source>
        <dbReference type="ARBA" id="ARBA00022723"/>
    </source>
</evidence>
<organism evidence="13 14">
    <name type="scientific">Hevea brasiliensis</name>
    <name type="common">Para rubber tree</name>
    <name type="synonym">Siphonia brasiliensis</name>
    <dbReference type="NCBI Taxonomy" id="3981"/>
    <lineage>
        <taxon>Eukaryota</taxon>
        <taxon>Viridiplantae</taxon>
        <taxon>Streptophyta</taxon>
        <taxon>Embryophyta</taxon>
        <taxon>Tracheophyta</taxon>
        <taxon>Spermatophyta</taxon>
        <taxon>Magnoliopsida</taxon>
        <taxon>eudicotyledons</taxon>
        <taxon>Gunneridae</taxon>
        <taxon>Pentapetalae</taxon>
        <taxon>rosids</taxon>
        <taxon>fabids</taxon>
        <taxon>Malpighiales</taxon>
        <taxon>Euphorbiaceae</taxon>
        <taxon>Crotonoideae</taxon>
        <taxon>Micrandreae</taxon>
        <taxon>Hevea</taxon>
    </lineage>
</organism>
<dbReference type="PROSITE" id="PS50157">
    <property type="entry name" value="ZINC_FINGER_C2H2_2"/>
    <property type="match status" value="2"/>
</dbReference>
<keyword evidence="2" id="KW-0479">Metal-binding</keyword>
<evidence type="ECO:0000256" key="6">
    <source>
        <dbReference type="ARBA" id="ARBA00023015"/>
    </source>
</evidence>
<dbReference type="PANTHER" id="PTHR45878">
    <property type="entry name" value="ZINC FINGER PROTEIN WIP2"/>
    <property type="match status" value="1"/>
</dbReference>
<dbReference type="InterPro" id="IPR013087">
    <property type="entry name" value="Znf_C2H2_type"/>
</dbReference>
<dbReference type="Pfam" id="PF22995">
    <property type="entry name" value="C2CH-3rd_BIRD-IDD"/>
    <property type="match status" value="1"/>
</dbReference>